<evidence type="ECO:0000313" key="2">
    <source>
        <dbReference type="Proteomes" id="UP000315423"/>
    </source>
</evidence>
<feature type="non-terminal residue" evidence="1">
    <location>
        <position position="1"/>
    </location>
</feature>
<reference evidence="1" key="1">
    <citation type="submission" date="2018-09" db="EMBL/GenBank/DDBJ databases">
        <title>A genomic encyclopedia of anaerobic methanotrophic archaea.</title>
        <authorList>
            <person name="Skennerton C.T."/>
            <person name="Chadwick G.L."/>
            <person name="Laso-Perez R."/>
            <person name="Leu A.O."/>
            <person name="Speth D.R."/>
            <person name="Yu H."/>
            <person name="Morgan-Lang C."/>
            <person name="Hatzenpichler R."/>
            <person name="Goudeau D."/>
            <person name="Malmstrom R."/>
            <person name="Woyke T."/>
            <person name="Hallam S."/>
            <person name="Tyson G.W."/>
            <person name="Wegener G."/>
            <person name="Boetius A."/>
            <person name="Orphan V.J."/>
        </authorList>
    </citation>
    <scope>NUCLEOTIDE SEQUENCE</scope>
    <source>
        <strain evidence="1">CONS3730D10UFb2</strain>
    </source>
</reference>
<organism evidence="1 2">
    <name type="scientific">Candidatus Methanomarinus sp</name>
    <dbReference type="NCBI Taxonomy" id="3386244"/>
    <lineage>
        <taxon>Archaea</taxon>
        <taxon>Methanobacteriati</taxon>
        <taxon>Methanobacteriota</taxon>
        <taxon>Stenosarchaea group</taxon>
        <taxon>Methanomicrobia</taxon>
        <taxon>Methanosarcinales</taxon>
        <taxon>ANME-2 cluster</taxon>
        <taxon>Candidatus Methanocomedenaceae</taxon>
        <taxon>Candidatus Methanomarinus</taxon>
    </lineage>
</organism>
<dbReference type="EMBL" id="QYBA01000159">
    <property type="protein sequence ID" value="TKY91629.1"/>
    <property type="molecule type" value="Genomic_DNA"/>
</dbReference>
<name>A0AC61SB20_9EURY</name>
<protein>
    <submittedName>
        <fullName evidence="1">DUF3344 domain-containing protein</fullName>
    </submittedName>
</protein>
<proteinExistence type="predicted"/>
<gene>
    <name evidence="1" type="ORF">C5S46_04810</name>
</gene>
<comment type="caution">
    <text evidence="1">The sequence shown here is derived from an EMBL/GenBank/DDBJ whole genome shotgun (WGS) entry which is preliminary data.</text>
</comment>
<accession>A0AC61SB20</accession>
<sequence length="354" mass="38023">KLKTIAVGMLFLVSFCLISLAVAAGADNGYEGDNPLITYRHDTTTGDLYFSHGDSSPSGKLYNTDGYTVNHQVTLPTGASVEFARLYSYWTWSASGTTGLYPTMELTFGGNTISADEQYDDRKGFDPYNYPAGTWAYDVTSCITGSGDYTTTIVNSNSDPASYVCMNGVGLLIVYSDSGGQQIEYWINEGADMLSTMDTSGGVTAEEATTISQFSGSVDLNSVGNARLWTVVQSGGDEDNKLIFNAADWTGVYDGSPYSDLDIDEARDVTSHLVASDNIAEIQAAPPNPGDYLMPSNAFLVIEFDESNPCDDYDTNGTPGIQKDEAVGAINDYLLHQTISKQTAIAVLNCYFGV</sequence>
<dbReference type="Proteomes" id="UP000315423">
    <property type="component" value="Unassembled WGS sequence"/>
</dbReference>
<evidence type="ECO:0000313" key="1">
    <source>
        <dbReference type="EMBL" id="TKY91629.1"/>
    </source>
</evidence>